<protein>
    <recommendedName>
        <fullName evidence="4">Myb-like domain-containing protein</fullName>
    </recommendedName>
</protein>
<dbReference type="EMBL" id="PNEN01001767">
    <property type="protein sequence ID" value="PPJ51079.1"/>
    <property type="molecule type" value="Genomic_DNA"/>
</dbReference>
<feature type="region of interest" description="Disordered" evidence="1">
    <location>
        <begin position="220"/>
        <end position="381"/>
    </location>
</feature>
<feature type="region of interest" description="Disordered" evidence="1">
    <location>
        <begin position="64"/>
        <end position="112"/>
    </location>
</feature>
<reference evidence="3" key="1">
    <citation type="journal article" date="2017" name="bioRxiv">
        <title>Conservation of a gene cluster reveals novel cercosporin biosynthetic mechanisms and extends production to the genus Colletotrichum.</title>
        <authorList>
            <person name="de Jonge R."/>
            <person name="Ebert M.K."/>
            <person name="Huitt-Roehl C.R."/>
            <person name="Pal P."/>
            <person name="Suttle J.C."/>
            <person name="Spanner R.E."/>
            <person name="Neubauer J.D."/>
            <person name="Jurick W.M.II."/>
            <person name="Stott K.A."/>
            <person name="Secor G.A."/>
            <person name="Thomma B.P.H.J."/>
            <person name="Van de Peer Y."/>
            <person name="Townsend C.A."/>
            <person name="Bolton M.D."/>
        </authorList>
    </citation>
    <scope>NUCLEOTIDE SEQUENCE [LARGE SCALE GENOMIC DNA]</scope>
    <source>
        <strain evidence="3">CBS538.71</strain>
    </source>
</reference>
<feature type="compositionally biased region" description="Low complexity" evidence="1">
    <location>
        <begin position="321"/>
        <end position="332"/>
    </location>
</feature>
<feature type="compositionally biased region" description="Acidic residues" evidence="1">
    <location>
        <begin position="261"/>
        <end position="272"/>
    </location>
</feature>
<gene>
    <name evidence="2" type="ORF">CBER1_07795</name>
</gene>
<feature type="compositionally biased region" description="Acidic residues" evidence="1">
    <location>
        <begin position="299"/>
        <end position="319"/>
    </location>
</feature>
<accession>A0A2S6BUC8</accession>
<sequence>MGKSTVNWDSQETWQRVVAAIIATGVKIDYKQVALHFGTTYDTIENRFRKIKKEAAVLKAEVESGERGEITPARKSAVSSPKKTPRNTPRKNALSNVTNGRIAKTPTPSGRKNGIKLEAIEASFTDTPSDFDDELGGFGHLVGNFDDDINSAPLNDPMAPKWTSERDQHLLLLIIGSVKINFQEVAESWTATFPNESFHPTKKAIEEHVGKLKRDMKSAGVSTGVLSPTPKSAVKRTPASKRVSAIKTPASGKKRNFTSMSDEDGDDDEEELNMSTPLPKRQMTSRRSKSVTGKYADSDSSEDEDEDVATKEEESDDGLEAAFASVKAATTGAAGGGLNGSGNHEPKSRDDSVVGAGRSPSKSKRVSLDEQSDVSEFDPSA</sequence>
<dbReference type="STRING" id="357750.A0A2S6BUC8"/>
<dbReference type="AlphaFoldDB" id="A0A2S6BUC8"/>
<dbReference type="OrthoDB" id="4828117at2759"/>
<evidence type="ECO:0000313" key="2">
    <source>
        <dbReference type="EMBL" id="PPJ51079.1"/>
    </source>
</evidence>
<feature type="compositionally biased region" description="Polar residues" evidence="1">
    <location>
        <begin position="220"/>
        <end position="230"/>
    </location>
</feature>
<name>A0A2S6BUC8_9PEZI</name>
<evidence type="ECO:0008006" key="4">
    <source>
        <dbReference type="Google" id="ProtNLM"/>
    </source>
</evidence>
<evidence type="ECO:0000313" key="3">
    <source>
        <dbReference type="Proteomes" id="UP000237631"/>
    </source>
</evidence>
<keyword evidence="3" id="KW-1185">Reference proteome</keyword>
<comment type="caution">
    <text evidence="2">The sequence shown here is derived from an EMBL/GenBank/DDBJ whole genome shotgun (WGS) entry which is preliminary data.</text>
</comment>
<feature type="compositionally biased region" description="Acidic residues" evidence="1">
    <location>
        <begin position="370"/>
        <end position="381"/>
    </location>
</feature>
<organism evidence="2 3">
    <name type="scientific">Cercospora berteroae</name>
    <dbReference type="NCBI Taxonomy" id="357750"/>
    <lineage>
        <taxon>Eukaryota</taxon>
        <taxon>Fungi</taxon>
        <taxon>Dikarya</taxon>
        <taxon>Ascomycota</taxon>
        <taxon>Pezizomycotina</taxon>
        <taxon>Dothideomycetes</taxon>
        <taxon>Dothideomycetidae</taxon>
        <taxon>Mycosphaerellales</taxon>
        <taxon>Mycosphaerellaceae</taxon>
        <taxon>Cercospora</taxon>
    </lineage>
</organism>
<evidence type="ECO:0000256" key="1">
    <source>
        <dbReference type="SAM" id="MobiDB-lite"/>
    </source>
</evidence>
<proteinExistence type="predicted"/>
<dbReference type="Proteomes" id="UP000237631">
    <property type="component" value="Unassembled WGS sequence"/>
</dbReference>